<dbReference type="EMBL" id="VIIS01001616">
    <property type="protein sequence ID" value="KAF0295467.1"/>
    <property type="molecule type" value="Genomic_DNA"/>
</dbReference>
<comment type="caution">
    <text evidence="2">The sequence shown here is derived from an EMBL/GenBank/DDBJ whole genome shotgun (WGS) entry which is preliminary data.</text>
</comment>
<sequence length="81" mass="9611">MSMHYGEEDAYWMVYTEFGVFPALPRGFVPVGIKPFAGRVTAERPPRRLGHATDQQRLQKQQQQRLQQQQQRLQQQQQQQQ</sequence>
<evidence type="ECO:0000313" key="3">
    <source>
        <dbReference type="Proteomes" id="UP000440578"/>
    </source>
</evidence>
<evidence type="ECO:0000256" key="1">
    <source>
        <dbReference type="SAM" id="MobiDB-lite"/>
    </source>
</evidence>
<reference evidence="2 3" key="1">
    <citation type="submission" date="2019-07" db="EMBL/GenBank/DDBJ databases">
        <title>Draft genome assembly of a fouling barnacle, Amphibalanus amphitrite (Darwin, 1854): The first reference genome for Thecostraca.</title>
        <authorList>
            <person name="Kim W."/>
        </authorList>
    </citation>
    <scope>NUCLEOTIDE SEQUENCE [LARGE SCALE GENOMIC DNA]</scope>
    <source>
        <strain evidence="2">SNU_AA5</strain>
        <tissue evidence="2">Soma without cirri and trophi</tissue>
    </source>
</reference>
<dbReference type="Proteomes" id="UP000440578">
    <property type="component" value="Unassembled WGS sequence"/>
</dbReference>
<dbReference type="AlphaFoldDB" id="A0A6A4VG96"/>
<gene>
    <name evidence="2" type="ORF">FJT64_007022</name>
</gene>
<feature type="region of interest" description="Disordered" evidence="1">
    <location>
        <begin position="39"/>
        <end position="81"/>
    </location>
</feature>
<keyword evidence="3" id="KW-1185">Reference proteome</keyword>
<accession>A0A6A4VG96</accession>
<proteinExistence type="predicted"/>
<evidence type="ECO:0000313" key="2">
    <source>
        <dbReference type="EMBL" id="KAF0295467.1"/>
    </source>
</evidence>
<name>A0A6A4VG96_AMPAM</name>
<protein>
    <submittedName>
        <fullName evidence="2">Uncharacterized protein</fullName>
    </submittedName>
</protein>
<organism evidence="2 3">
    <name type="scientific">Amphibalanus amphitrite</name>
    <name type="common">Striped barnacle</name>
    <name type="synonym">Balanus amphitrite</name>
    <dbReference type="NCBI Taxonomy" id="1232801"/>
    <lineage>
        <taxon>Eukaryota</taxon>
        <taxon>Metazoa</taxon>
        <taxon>Ecdysozoa</taxon>
        <taxon>Arthropoda</taxon>
        <taxon>Crustacea</taxon>
        <taxon>Multicrustacea</taxon>
        <taxon>Cirripedia</taxon>
        <taxon>Thoracica</taxon>
        <taxon>Thoracicalcarea</taxon>
        <taxon>Balanomorpha</taxon>
        <taxon>Balanoidea</taxon>
        <taxon>Balanidae</taxon>
        <taxon>Amphibalaninae</taxon>
        <taxon>Amphibalanus</taxon>
    </lineage>
</organism>
<feature type="compositionally biased region" description="Low complexity" evidence="1">
    <location>
        <begin position="55"/>
        <end position="81"/>
    </location>
</feature>